<dbReference type="RefSeq" id="WP_226392831.1">
    <property type="nucleotide sequence ID" value="NZ_JADCKB010000013.1"/>
</dbReference>
<evidence type="ECO:0000256" key="1">
    <source>
        <dbReference type="ARBA" id="ARBA00022448"/>
    </source>
</evidence>
<dbReference type="PROSITE" id="PS50903">
    <property type="entry name" value="RUBREDOXIN_LIKE"/>
    <property type="match status" value="1"/>
</dbReference>
<proteinExistence type="predicted"/>
<accession>A0A9D5M459</accession>
<evidence type="ECO:0000256" key="4">
    <source>
        <dbReference type="ARBA" id="ARBA00023002"/>
    </source>
</evidence>
<dbReference type="Gene3D" id="2.30.110.10">
    <property type="entry name" value="Electron Transport, Fmn-binding Protein, Chain A"/>
    <property type="match status" value="1"/>
</dbReference>
<dbReference type="EMBL" id="JADCKB010000013">
    <property type="protein sequence ID" value="MBE5040280.1"/>
    <property type="molecule type" value="Genomic_DNA"/>
</dbReference>
<dbReference type="SUPFAM" id="SSF57802">
    <property type="entry name" value="Rubredoxin-like"/>
    <property type="match status" value="1"/>
</dbReference>
<dbReference type="SUPFAM" id="SSF50475">
    <property type="entry name" value="FMN-binding split barrel"/>
    <property type="match status" value="1"/>
</dbReference>
<dbReference type="PANTHER" id="PTHR30466:SF1">
    <property type="entry name" value="FMN REDUCTASE (NADH) RUTF"/>
    <property type="match status" value="1"/>
</dbReference>
<keyword evidence="1" id="KW-0813">Transport</keyword>
<dbReference type="InterPro" id="IPR050268">
    <property type="entry name" value="NADH-dep_flavin_reductase"/>
</dbReference>
<dbReference type="GO" id="GO:0010181">
    <property type="term" value="F:FMN binding"/>
    <property type="evidence" value="ECO:0007669"/>
    <property type="project" value="InterPro"/>
</dbReference>
<gene>
    <name evidence="7" type="ORF">INF28_07370</name>
</gene>
<sequence length="217" mass="24624">MDTTVLFDLSYGMYLCGSVDAEGRKAGCIANSVFQITAEPMTVGVSLHKDNYTEACVRHSGYFTVSILSEQIPQEIIAQFGFQSSRTTNKYERLECQMVGSGYPVIKQHVRSWILCRVVQEIDVGTHTLFIGEAEDMGRLQDETPMTYAYYHMYRKGKTAKNAPTYVETPVEQQDQKHYVCEVCGYVFEGSPEEFEALPVDWKCPVCKVGKEKFCLR</sequence>
<dbReference type="InterPro" id="IPR024935">
    <property type="entry name" value="Rubredoxin_dom"/>
</dbReference>
<keyword evidence="3" id="KW-0249">Electron transport</keyword>
<feature type="domain" description="Rubredoxin-like" evidence="6">
    <location>
        <begin position="176"/>
        <end position="217"/>
    </location>
</feature>
<dbReference type="InterPro" id="IPR024934">
    <property type="entry name" value="Rubredoxin-like_dom"/>
</dbReference>
<evidence type="ECO:0000256" key="3">
    <source>
        <dbReference type="ARBA" id="ARBA00022982"/>
    </source>
</evidence>
<evidence type="ECO:0000256" key="2">
    <source>
        <dbReference type="ARBA" id="ARBA00022723"/>
    </source>
</evidence>
<reference evidence="7" key="1">
    <citation type="submission" date="2020-10" db="EMBL/GenBank/DDBJ databases">
        <title>ChiBAC.</title>
        <authorList>
            <person name="Zenner C."/>
            <person name="Hitch T.C.A."/>
            <person name="Clavel T."/>
        </authorList>
    </citation>
    <scope>NUCLEOTIDE SEQUENCE</scope>
    <source>
        <strain evidence="7">DSM 107454</strain>
    </source>
</reference>
<evidence type="ECO:0000313" key="8">
    <source>
        <dbReference type="Proteomes" id="UP000806542"/>
    </source>
</evidence>
<keyword evidence="2" id="KW-0479">Metal-binding</keyword>
<dbReference type="GO" id="GO:0005506">
    <property type="term" value="F:iron ion binding"/>
    <property type="evidence" value="ECO:0007669"/>
    <property type="project" value="InterPro"/>
</dbReference>
<dbReference type="GO" id="GO:0042602">
    <property type="term" value="F:riboflavin reductase (NADPH) activity"/>
    <property type="evidence" value="ECO:0007669"/>
    <property type="project" value="TreeGrafter"/>
</dbReference>
<dbReference type="Pfam" id="PF00301">
    <property type="entry name" value="Rubredoxin"/>
    <property type="match status" value="1"/>
</dbReference>
<evidence type="ECO:0000259" key="6">
    <source>
        <dbReference type="PROSITE" id="PS50903"/>
    </source>
</evidence>
<dbReference type="Proteomes" id="UP000806542">
    <property type="component" value="Unassembled WGS sequence"/>
</dbReference>
<dbReference type="Gene3D" id="2.20.28.10">
    <property type="match status" value="1"/>
</dbReference>
<keyword evidence="5" id="KW-0408">Iron</keyword>
<name>A0A9D5M459_9FIRM</name>
<dbReference type="PANTHER" id="PTHR30466">
    <property type="entry name" value="FLAVIN REDUCTASE"/>
    <property type="match status" value="1"/>
</dbReference>
<evidence type="ECO:0000313" key="7">
    <source>
        <dbReference type="EMBL" id="MBE5040280.1"/>
    </source>
</evidence>
<keyword evidence="4" id="KW-0560">Oxidoreductase</keyword>
<keyword evidence="8" id="KW-1185">Reference proteome</keyword>
<dbReference type="InterPro" id="IPR002563">
    <property type="entry name" value="Flavin_Rdtase-like_dom"/>
</dbReference>
<comment type="caution">
    <text evidence="7">The sequence shown here is derived from an EMBL/GenBank/DDBJ whole genome shotgun (WGS) entry which is preliminary data.</text>
</comment>
<evidence type="ECO:0000256" key="5">
    <source>
        <dbReference type="ARBA" id="ARBA00023004"/>
    </source>
</evidence>
<dbReference type="InterPro" id="IPR012349">
    <property type="entry name" value="Split_barrel_FMN-bd"/>
</dbReference>
<dbReference type="AlphaFoldDB" id="A0A9D5M459"/>
<dbReference type="Pfam" id="PF01613">
    <property type="entry name" value="Flavin_Reduct"/>
    <property type="match status" value="1"/>
</dbReference>
<dbReference type="CDD" id="cd00730">
    <property type="entry name" value="rubredoxin"/>
    <property type="match status" value="1"/>
</dbReference>
<protein>
    <submittedName>
        <fullName evidence="7">Flavin reductase</fullName>
    </submittedName>
</protein>
<dbReference type="SMART" id="SM00903">
    <property type="entry name" value="Flavin_Reduct"/>
    <property type="match status" value="1"/>
</dbReference>
<organism evidence="7 8">
    <name type="scientific">Ructibacterium gallinarum</name>
    <dbReference type="NCBI Taxonomy" id="2779355"/>
    <lineage>
        <taxon>Bacteria</taxon>
        <taxon>Bacillati</taxon>
        <taxon>Bacillota</taxon>
        <taxon>Clostridia</taxon>
        <taxon>Eubacteriales</taxon>
        <taxon>Oscillospiraceae</taxon>
        <taxon>Ructibacterium</taxon>
    </lineage>
</organism>